<dbReference type="PANTHER" id="PTHR46580">
    <property type="entry name" value="SENSOR KINASE-RELATED"/>
    <property type="match status" value="1"/>
</dbReference>
<evidence type="ECO:0000256" key="2">
    <source>
        <dbReference type="SAM" id="SignalP"/>
    </source>
</evidence>
<dbReference type="Proteomes" id="UP000183085">
    <property type="component" value="Unassembled WGS sequence"/>
</dbReference>
<dbReference type="Gene3D" id="2.130.10.130">
    <property type="entry name" value="Integrin alpha, N-terminal"/>
    <property type="match status" value="2"/>
</dbReference>
<name>A0A1J5DXW4_9BACT</name>
<dbReference type="EMBL" id="MNYI01000219">
    <property type="protein sequence ID" value="OIP37170.1"/>
    <property type="molecule type" value="Genomic_DNA"/>
</dbReference>
<protein>
    <recommendedName>
        <fullName evidence="5">Secretion system C-terminal sorting domain-containing protein</fullName>
    </recommendedName>
</protein>
<feature type="signal peptide" evidence="2">
    <location>
        <begin position="1"/>
        <end position="20"/>
    </location>
</feature>
<keyword evidence="1 2" id="KW-0732">Signal</keyword>
<dbReference type="InterPro" id="IPR028994">
    <property type="entry name" value="Integrin_alpha_N"/>
</dbReference>
<sequence length="824" mass="88899">MIRLMFAMVFLLCLSISAFCEGLVDSGEQFLGITQASLSWGDYDRDGDLDLAVCGMEKSGQPVTKIYKNEPGSVTFQEDITQKITGVSYGKISWNDYNNDGRLDLSVAGYNADRQPVSKVYQNVDGILIEDTTQHPPIRYGSIAWTDSNKDEEKDSYCMAGCDETTDWKPYTRIYRKTKEGEFIEDPQTLISTYYGSLAWGDYDGDGDLDLIIGGWLPDGAIIKAYINDNGRFVEDTRQKLTPVFHSSMAFGDYDGDGSLDLIIAGQNMSGSRTTTLYKNETGTFTVDTTQDLPGVIFCCVNWIDYDNDGDIDLALAGENATGTPILKLYNNEQVPSIPIHRLAIVAKNVPQGEQIALTTDDTLSLEAKGYDEAGNFVRNVSVQWGIQGDIGVLSGRRSPMVTFDPRKPGTGSIIAKDGKGHSAQLDNIMVATGAIHHLMVTNEDNNPVHHVSLVAGDMLSLSAAGYDADNNSLGQVQANWEINGDIGTMSSQAGTQATFKAVRIGTGSIMVADAENHRGCTGIIAVNSGSLAYLSIASIQTQVVEEKFEVQIIACDALSNPILDQFGPVTLFDSAGAMGSVTLMFENGVAIGSVSIPSVVSGIIILAQTNGKEGKSNAFSVIGGQVSGGMYKDVEESQKISMSGVPIKAYRVLANNELALKGTTSTNADGDYAIDGLPRGTYTIAILPPANYQPMMATKIAKVSTTPGFKGAPPLASKLMGVNFVLIPLYEDLNAMVVYPNPLLLAQGQTVFTFGQLPDHFICIKIYNIAGELVYEKGHIIGRPLTWDAVNNDNTRVASGIYFFLIEDENTGQQRKGKIAVVR</sequence>
<proteinExistence type="predicted"/>
<dbReference type="STRING" id="1817895.AUJ95_08505"/>
<dbReference type="Pfam" id="PF13517">
    <property type="entry name" value="FG-GAP_3"/>
    <property type="match status" value="1"/>
</dbReference>
<dbReference type="Pfam" id="PF13585">
    <property type="entry name" value="CHU_C"/>
    <property type="match status" value="1"/>
</dbReference>
<gene>
    <name evidence="3" type="ORF">AUJ95_08505</name>
</gene>
<comment type="caution">
    <text evidence="3">The sequence shown here is derived from an EMBL/GenBank/DDBJ whole genome shotgun (WGS) entry which is preliminary data.</text>
</comment>
<dbReference type="AlphaFoldDB" id="A0A1J5DXW4"/>
<evidence type="ECO:0000313" key="3">
    <source>
        <dbReference type="EMBL" id="OIP37170.1"/>
    </source>
</evidence>
<dbReference type="SUPFAM" id="SSF117074">
    <property type="entry name" value="Hypothetical protein PA1324"/>
    <property type="match status" value="1"/>
</dbReference>
<accession>A0A1J5DXW4</accession>
<evidence type="ECO:0008006" key="5">
    <source>
        <dbReference type="Google" id="ProtNLM"/>
    </source>
</evidence>
<dbReference type="Gene3D" id="2.60.40.10">
    <property type="entry name" value="Immunoglobulins"/>
    <property type="match status" value="1"/>
</dbReference>
<dbReference type="InterPro" id="IPR013783">
    <property type="entry name" value="Ig-like_fold"/>
</dbReference>
<dbReference type="SUPFAM" id="SSF69318">
    <property type="entry name" value="Integrin alpha N-terminal domain"/>
    <property type="match status" value="1"/>
</dbReference>
<evidence type="ECO:0000256" key="1">
    <source>
        <dbReference type="ARBA" id="ARBA00022729"/>
    </source>
</evidence>
<dbReference type="InterPro" id="IPR013517">
    <property type="entry name" value="FG-GAP"/>
</dbReference>
<evidence type="ECO:0000313" key="4">
    <source>
        <dbReference type="Proteomes" id="UP000183085"/>
    </source>
</evidence>
<feature type="chain" id="PRO_5012453193" description="Secretion system C-terminal sorting domain-containing protein" evidence="2">
    <location>
        <begin position="21"/>
        <end position="824"/>
    </location>
</feature>
<reference evidence="3 4" key="1">
    <citation type="journal article" date="2016" name="Environ. Microbiol.">
        <title>Genomic resolution of a cold subsurface aquifer community provides metabolic insights for novel microbes adapted to high CO concentrations.</title>
        <authorList>
            <person name="Probst A.J."/>
            <person name="Castelle C.J."/>
            <person name="Singh A."/>
            <person name="Brown C.T."/>
            <person name="Anantharaman K."/>
            <person name="Sharon I."/>
            <person name="Hug L.A."/>
            <person name="Burstein D."/>
            <person name="Emerson J.B."/>
            <person name="Thomas B.C."/>
            <person name="Banfield J.F."/>
        </authorList>
    </citation>
    <scope>NUCLEOTIDE SEQUENCE [LARGE SCALE GENOMIC DNA]</scope>
    <source>
        <strain evidence="3">CG2_30_40_21</strain>
    </source>
</reference>
<organism evidence="3 4">
    <name type="scientific">Candidatus Desantisbacteria bacterium CG2_30_40_21</name>
    <dbReference type="NCBI Taxonomy" id="1817895"/>
    <lineage>
        <taxon>Bacteria</taxon>
        <taxon>Candidatus Desantisiibacteriota</taxon>
    </lineage>
</organism>